<dbReference type="Proteomes" id="UP000448292">
    <property type="component" value="Unassembled WGS sequence"/>
</dbReference>
<dbReference type="AlphaFoldDB" id="A0A7M3MBN4"/>
<gene>
    <name evidence="1" type="ORF">DPQ33_16295</name>
</gene>
<keyword evidence="2" id="KW-1185">Reference proteome</keyword>
<comment type="caution">
    <text evidence="1">The sequence shown here is derived from an EMBL/GenBank/DDBJ whole genome shotgun (WGS) entry which is preliminary data.</text>
</comment>
<reference evidence="1 2" key="1">
    <citation type="submission" date="2018-06" db="EMBL/GenBank/DDBJ databases">
        <title>Complete genome of Desulfovibrio indonesiensis P37SLT.</title>
        <authorList>
            <person name="Crispim J.S."/>
            <person name="Vidigal P.M.P."/>
            <person name="Silva L.C.F."/>
            <person name="Laguardia C.N."/>
            <person name="Araujo L.C."/>
            <person name="Dias R.S."/>
            <person name="Sousa M.P."/>
            <person name="Paula S.O."/>
            <person name="Silva C."/>
        </authorList>
    </citation>
    <scope>NUCLEOTIDE SEQUENCE [LARGE SCALE GENOMIC DNA]</scope>
    <source>
        <strain evidence="1 2">P37SLT</strain>
    </source>
</reference>
<evidence type="ECO:0000313" key="1">
    <source>
        <dbReference type="EMBL" id="TVM15047.1"/>
    </source>
</evidence>
<accession>A0A7M3MBN4</accession>
<dbReference type="EMBL" id="QMIE01000019">
    <property type="protein sequence ID" value="TVM15047.1"/>
    <property type="molecule type" value="Genomic_DNA"/>
</dbReference>
<protein>
    <submittedName>
        <fullName evidence="1">Uncharacterized protein</fullName>
    </submittedName>
</protein>
<proteinExistence type="predicted"/>
<sequence length="83" mass="9184">MHDSLRSLPTKDLRKLVEEIQSTPGVDYSGRYGAVCPVCGAERCRVTATGPWIGSCRERFHRCRTCGLRFKSVETDHVGEGSA</sequence>
<evidence type="ECO:0000313" key="2">
    <source>
        <dbReference type="Proteomes" id="UP000448292"/>
    </source>
</evidence>
<organism evidence="1 2">
    <name type="scientific">Oceanidesulfovibrio indonesiensis</name>
    <dbReference type="NCBI Taxonomy" id="54767"/>
    <lineage>
        <taxon>Bacteria</taxon>
        <taxon>Pseudomonadati</taxon>
        <taxon>Thermodesulfobacteriota</taxon>
        <taxon>Desulfovibrionia</taxon>
        <taxon>Desulfovibrionales</taxon>
        <taxon>Desulfovibrionaceae</taxon>
        <taxon>Oceanidesulfovibrio</taxon>
    </lineage>
</organism>
<name>A0A7M3MBN4_9BACT</name>